<accession>A0A4R8QZ27</accession>
<sequence>MKFTAALATVFAGLVAATPTPTVDNAADRAHLVKRASISDKATIGYATLNGGTSGGAGGTVTTVSSLAEFTAAVNEKDASAKVVVVKGVIKGAVNVRIGSNKSVIGLPGAGFDGVALHARRQSNIIIRNIKSTNVLASTGDGLKIEESTNVWVDHSEFSSALVADKDYYDGLVDASHGADYITISYTYFHDHWKTSLIGHSENNGAEDSGHLRVTYANNYWANFGSRGPSVRFGTAHIYNSYYLNANSAINTRQNAQVLVQSNVFKNVTEPLMTKDSDIVGYAVAIDNDFGGAANTAPVGTLNANSPPYAYTLLGSANVVANVLANAGFSTSTPDKRFFPISFGDEEAINPNIIPHPTIDDTFIIAAQRRNTDDDNTEHVELVCNARFASAGLVCVETPHILPIAATTSGYNTCPPELAHIAMNVGHHDARVFHGPPRPLITYGSSSAFACFDKARSSKPPHEQAHLVEAVERQRIPKTPSEPSISLGNLPLMRYIPPGVRMITPDHSLTFTNLASANFTLLSHNIPKSPDVRMIQELGDGTVLDKNATQVMSWTKGCYFGKSGFDDVMLCWQEMEALQRFCIGIESPERGFFKPIRSHYKTKYYDGSTDAGWTFPAEDPSVGYTFPNTMNYHIVVTSHSLKDQLELRITVEDKTAEPKGDE</sequence>
<comment type="similarity">
    <text evidence="1 4">Belongs to the polysaccharide lyase 1 family.</text>
</comment>
<dbReference type="InterPro" id="IPR002022">
    <property type="entry name" value="Pec_lyase"/>
</dbReference>
<evidence type="ECO:0000256" key="3">
    <source>
        <dbReference type="ARBA" id="ARBA00023239"/>
    </source>
</evidence>
<keyword evidence="4" id="KW-0119">Carbohydrate metabolism</keyword>
<dbReference type="EMBL" id="RYZW01000110">
    <property type="protein sequence ID" value="TDZ46979.1"/>
    <property type="molecule type" value="Genomic_DNA"/>
</dbReference>
<dbReference type="Gene3D" id="2.160.20.10">
    <property type="entry name" value="Single-stranded right-handed beta-helix, Pectin lyase-like"/>
    <property type="match status" value="1"/>
</dbReference>
<dbReference type="InterPro" id="IPR045032">
    <property type="entry name" value="PEL"/>
</dbReference>
<dbReference type="GO" id="GO:0030570">
    <property type="term" value="F:pectate lyase activity"/>
    <property type="evidence" value="ECO:0007669"/>
    <property type="project" value="InterPro"/>
</dbReference>
<name>A0A4R8QZ27_COLTR</name>
<evidence type="ECO:0000259" key="6">
    <source>
        <dbReference type="SMART" id="SM00656"/>
    </source>
</evidence>
<dbReference type="PANTHER" id="PTHR31683:SF18">
    <property type="entry name" value="PECTATE LYASE 21-RELATED"/>
    <property type="match status" value="1"/>
</dbReference>
<evidence type="ECO:0000256" key="2">
    <source>
        <dbReference type="ARBA" id="ARBA00022729"/>
    </source>
</evidence>
<dbReference type="SUPFAM" id="SSF51126">
    <property type="entry name" value="Pectin lyase-like"/>
    <property type="match status" value="1"/>
</dbReference>
<evidence type="ECO:0000313" key="8">
    <source>
        <dbReference type="Proteomes" id="UP000295703"/>
    </source>
</evidence>
<evidence type="ECO:0000256" key="5">
    <source>
        <dbReference type="SAM" id="SignalP"/>
    </source>
</evidence>
<keyword evidence="8" id="KW-1185">Reference proteome</keyword>
<reference evidence="7 8" key="1">
    <citation type="submission" date="2018-12" db="EMBL/GenBank/DDBJ databases">
        <title>Genome sequence and assembly of Colletotrichum trifolii.</title>
        <authorList>
            <person name="Gan P."/>
            <person name="Shirasu K."/>
        </authorList>
    </citation>
    <scope>NUCLEOTIDE SEQUENCE [LARGE SCALE GENOMIC DNA]</scope>
    <source>
        <strain evidence="7 8">543-2</strain>
    </source>
</reference>
<gene>
    <name evidence="7" type="primary">plyA</name>
    <name evidence="7" type="ORF">CTRI78_v008799</name>
</gene>
<protein>
    <submittedName>
        <fullName evidence="7">Putative pectate lyase A</fullName>
    </submittedName>
</protein>
<keyword evidence="4" id="KW-0624">Polysaccharide degradation</keyword>
<comment type="subcellular location">
    <subcellularLocation>
        <location evidence="4">Secreted</location>
    </subcellularLocation>
</comment>
<dbReference type="SMART" id="SM00656">
    <property type="entry name" value="Amb_all"/>
    <property type="match status" value="1"/>
</dbReference>
<feature type="chain" id="PRO_5020295606" evidence="5">
    <location>
        <begin position="18"/>
        <end position="662"/>
    </location>
</feature>
<evidence type="ECO:0000313" key="7">
    <source>
        <dbReference type="EMBL" id="TDZ46979.1"/>
    </source>
</evidence>
<dbReference type="Pfam" id="PF00544">
    <property type="entry name" value="Pectate_lyase_4"/>
    <property type="match status" value="1"/>
</dbReference>
<dbReference type="GO" id="GO:0000272">
    <property type="term" value="P:polysaccharide catabolic process"/>
    <property type="evidence" value="ECO:0007669"/>
    <property type="project" value="UniProtKB-KW"/>
</dbReference>
<dbReference type="STRING" id="5466.A0A4R8QZ27"/>
<evidence type="ECO:0000256" key="4">
    <source>
        <dbReference type="RuleBase" id="RU361173"/>
    </source>
</evidence>
<dbReference type="InterPro" id="IPR012334">
    <property type="entry name" value="Pectin_lyas_fold"/>
</dbReference>
<organism evidence="7 8">
    <name type="scientific">Colletotrichum trifolii</name>
    <dbReference type="NCBI Taxonomy" id="5466"/>
    <lineage>
        <taxon>Eukaryota</taxon>
        <taxon>Fungi</taxon>
        <taxon>Dikarya</taxon>
        <taxon>Ascomycota</taxon>
        <taxon>Pezizomycotina</taxon>
        <taxon>Sordariomycetes</taxon>
        <taxon>Hypocreomycetidae</taxon>
        <taxon>Glomerellales</taxon>
        <taxon>Glomerellaceae</taxon>
        <taxon>Colletotrichum</taxon>
        <taxon>Colletotrichum orbiculare species complex</taxon>
    </lineage>
</organism>
<keyword evidence="3 4" id="KW-0456">Lyase</keyword>
<dbReference type="PANTHER" id="PTHR31683">
    <property type="entry name" value="PECTATE LYASE 18-RELATED"/>
    <property type="match status" value="1"/>
</dbReference>
<comment type="caution">
    <text evidence="7">The sequence shown here is derived from an EMBL/GenBank/DDBJ whole genome shotgun (WGS) entry which is preliminary data.</text>
</comment>
<feature type="domain" description="Pectate lyase" evidence="6">
    <location>
        <begin position="57"/>
        <end position="271"/>
    </location>
</feature>
<proteinExistence type="inferred from homology"/>
<dbReference type="GO" id="GO:0005576">
    <property type="term" value="C:extracellular region"/>
    <property type="evidence" value="ECO:0007669"/>
    <property type="project" value="UniProtKB-SubCell"/>
</dbReference>
<keyword evidence="2 5" id="KW-0732">Signal</keyword>
<evidence type="ECO:0000256" key="1">
    <source>
        <dbReference type="ARBA" id="ARBA00010980"/>
    </source>
</evidence>
<dbReference type="Proteomes" id="UP000295703">
    <property type="component" value="Unassembled WGS sequence"/>
</dbReference>
<dbReference type="AlphaFoldDB" id="A0A4R8QZ27"/>
<dbReference type="InterPro" id="IPR011050">
    <property type="entry name" value="Pectin_lyase_fold/virulence"/>
</dbReference>
<feature type="signal peptide" evidence="5">
    <location>
        <begin position="1"/>
        <end position="17"/>
    </location>
</feature>
<keyword evidence="4" id="KW-0964">Secreted</keyword>